<name>A0A409Y670_9AGAR</name>
<evidence type="ECO:0000313" key="3">
    <source>
        <dbReference type="Proteomes" id="UP000284842"/>
    </source>
</evidence>
<accession>A0A409Y670</accession>
<keyword evidence="3" id="KW-1185">Reference proteome</keyword>
<gene>
    <name evidence="2" type="ORF">CVT24_004132</name>
</gene>
<comment type="caution">
    <text evidence="2">The sequence shown here is derived from an EMBL/GenBank/DDBJ whole genome shotgun (WGS) entry which is preliminary data.</text>
</comment>
<feature type="region of interest" description="Disordered" evidence="1">
    <location>
        <begin position="1"/>
        <end position="33"/>
    </location>
</feature>
<protein>
    <submittedName>
        <fullName evidence="2">Uncharacterized protein</fullName>
    </submittedName>
</protein>
<organism evidence="2 3">
    <name type="scientific">Panaeolus cyanescens</name>
    <dbReference type="NCBI Taxonomy" id="181874"/>
    <lineage>
        <taxon>Eukaryota</taxon>
        <taxon>Fungi</taxon>
        <taxon>Dikarya</taxon>
        <taxon>Basidiomycota</taxon>
        <taxon>Agaricomycotina</taxon>
        <taxon>Agaricomycetes</taxon>
        <taxon>Agaricomycetidae</taxon>
        <taxon>Agaricales</taxon>
        <taxon>Agaricineae</taxon>
        <taxon>Galeropsidaceae</taxon>
        <taxon>Panaeolus</taxon>
    </lineage>
</organism>
<evidence type="ECO:0000313" key="2">
    <source>
        <dbReference type="EMBL" id="PPQ98453.1"/>
    </source>
</evidence>
<feature type="compositionally biased region" description="Basic and acidic residues" evidence="1">
    <location>
        <begin position="231"/>
        <end position="240"/>
    </location>
</feature>
<feature type="compositionally biased region" description="Polar residues" evidence="1">
    <location>
        <begin position="416"/>
        <end position="431"/>
    </location>
</feature>
<dbReference type="OrthoDB" id="3219024at2759"/>
<feature type="region of interest" description="Disordered" evidence="1">
    <location>
        <begin position="328"/>
        <end position="399"/>
    </location>
</feature>
<feature type="region of interest" description="Disordered" evidence="1">
    <location>
        <begin position="416"/>
        <end position="458"/>
    </location>
</feature>
<dbReference type="Proteomes" id="UP000284842">
    <property type="component" value="Unassembled WGS sequence"/>
</dbReference>
<feature type="compositionally biased region" description="Low complexity" evidence="1">
    <location>
        <begin position="432"/>
        <end position="449"/>
    </location>
</feature>
<feature type="compositionally biased region" description="Basic and acidic residues" evidence="1">
    <location>
        <begin position="51"/>
        <end position="65"/>
    </location>
</feature>
<feature type="compositionally biased region" description="Low complexity" evidence="1">
    <location>
        <begin position="84"/>
        <end position="108"/>
    </location>
</feature>
<dbReference type="AlphaFoldDB" id="A0A409Y670"/>
<dbReference type="EMBL" id="NHTK01001383">
    <property type="protein sequence ID" value="PPQ98453.1"/>
    <property type="molecule type" value="Genomic_DNA"/>
</dbReference>
<evidence type="ECO:0000256" key="1">
    <source>
        <dbReference type="SAM" id="MobiDB-lite"/>
    </source>
</evidence>
<feature type="region of interest" description="Disordered" evidence="1">
    <location>
        <begin position="46"/>
        <end position="160"/>
    </location>
</feature>
<feature type="region of interest" description="Disordered" evidence="1">
    <location>
        <begin position="185"/>
        <end position="275"/>
    </location>
</feature>
<dbReference type="STRING" id="181874.A0A409Y670"/>
<feature type="compositionally biased region" description="Low complexity" evidence="1">
    <location>
        <begin position="199"/>
        <end position="211"/>
    </location>
</feature>
<sequence length="613" mass="67507">MPTKGSRGNTGHLRPHSRSSSSTRLGGGPNANLQFTQKDVLNAATAALTSKHADKGKNRGPEAHKVPPQFARVNSSQRIHSKEQLALAKKQFQQSQLQAQYQNQQQRQNKGKPGFGFASQSSKDEDDDEEWVSSESGMNTPNNRNSDSEETASDSEVPHPDVLKQMDAKQIKKLQQQQQYQQQLRMEQARMAQRREQELQQQVNIQQMQNQPRRPHPVQTDFQPQVQPPLERTDTARQTDFEQTFVERGNRVPTPVQMQRANPPPVAPQHPNQQQLTQAQILQLQQQQYNEQLRYQQEMAKLNYLRQQQSTQEAQLRAERELQVNVQQHQPVTQHNGSPPSPPSPETATTTSSRQSPRPKRTSRPPSTHSIISNRDSILRPHPLIRGQSYGNINPVQPPKQAPLAPLTVIPNAATPLSSSPGASGSNLAQLSSSPGSMRASPSSPASIDIPPPHFITNNARRTSFSSLRSVNTIPVHPTIIREAGTNGSPAYSAISNLTNGGKPYDRARTISTLSNLSSSSVSAAFSSLVHLPHSSASSTLIGGATRPPSPQTVAYFPPTNPHANIEGIHPLLPGPYLTNHLTVLAKRAPIRESFERVMKAKNTKANNGTCGL</sequence>
<reference evidence="2 3" key="1">
    <citation type="journal article" date="2018" name="Evol. Lett.">
        <title>Horizontal gene cluster transfer increased hallucinogenic mushroom diversity.</title>
        <authorList>
            <person name="Reynolds H.T."/>
            <person name="Vijayakumar V."/>
            <person name="Gluck-Thaler E."/>
            <person name="Korotkin H.B."/>
            <person name="Matheny P.B."/>
            <person name="Slot J.C."/>
        </authorList>
    </citation>
    <scope>NUCLEOTIDE SEQUENCE [LARGE SCALE GENOMIC DNA]</scope>
    <source>
        <strain evidence="2 3">2629</strain>
    </source>
</reference>
<feature type="compositionally biased region" description="Polar residues" evidence="1">
    <location>
        <begin position="328"/>
        <end position="337"/>
    </location>
</feature>
<feature type="compositionally biased region" description="Low complexity" evidence="1">
    <location>
        <begin position="346"/>
        <end position="356"/>
    </location>
</feature>
<proteinExistence type="predicted"/>
<dbReference type="InParanoid" id="A0A409Y670"/>